<accession>A0A061QG25</accession>
<feature type="signal peptide" evidence="3">
    <location>
        <begin position="1"/>
        <end position="32"/>
    </location>
</feature>
<feature type="compositionally biased region" description="Acidic residues" evidence="2">
    <location>
        <begin position="126"/>
        <end position="159"/>
    </location>
</feature>
<protein>
    <submittedName>
        <fullName evidence="4">Uncharacterized protein</fullName>
    </submittedName>
</protein>
<reference evidence="4" key="1">
    <citation type="submission" date="2014-05" db="EMBL/GenBank/DDBJ databases">
        <title>The transcriptome of the halophilic microalga Tetraselmis sp. GSL018 isolated from the Great Salt Lake, Utah.</title>
        <authorList>
            <person name="Jinkerson R.E."/>
            <person name="D'Adamo S."/>
            <person name="Posewitz M.C."/>
        </authorList>
    </citation>
    <scope>NUCLEOTIDE SEQUENCE</scope>
    <source>
        <strain evidence="4">GSL018</strain>
    </source>
</reference>
<keyword evidence="3" id="KW-0732">Signal</keyword>
<dbReference type="EMBL" id="GBEZ01023793">
    <property type="protein sequence ID" value="JAC63122.1"/>
    <property type="molecule type" value="Transcribed_RNA"/>
</dbReference>
<evidence type="ECO:0000256" key="1">
    <source>
        <dbReference type="PROSITE-ProRule" id="PRU00023"/>
    </source>
</evidence>
<keyword evidence="1" id="KW-0040">ANK repeat</keyword>
<dbReference type="PROSITE" id="PS50297">
    <property type="entry name" value="ANK_REP_REGION"/>
    <property type="match status" value="1"/>
</dbReference>
<dbReference type="Pfam" id="PF12796">
    <property type="entry name" value="Ank_2"/>
    <property type="match status" value="1"/>
</dbReference>
<evidence type="ECO:0000256" key="2">
    <source>
        <dbReference type="SAM" id="MobiDB-lite"/>
    </source>
</evidence>
<dbReference type="SMART" id="SM00248">
    <property type="entry name" value="ANK"/>
    <property type="match status" value="1"/>
</dbReference>
<dbReference type="AlphaFoldDB" id="A0A061QG25"/>
<feature type="repeat" description="ANK" evidence="1">
    <location>
        <begin position="80"/>
        <end position="112"/>
    </location>
</feature>
<feature type="region of interest" description="Disordered" evidence="2">
    <location>
        <begin position="105"/>
        <end position="168"/>
    </location>
</feature>
<sequence length="168" mass="18834">MVGKLANCRPSVSWVSACVLLLIVQGLPVVRGQLSCEEWYAHEDSPEKTSLWQAIMNRDNKYLVNLLMHQSCAAKARSADGRGPLFWAYEVGSPKMVEALVSFGADPNAQDSNGLTPKDLETTMTADEDIEEDDDEFDDYDEEDYEEDEEDEDEAEQEGAPDAQHELR</sequence>
<dbReference type="PROSITE" id="PS50088">
    <property type="entry name" value="ANK_REPEAT"/>
    <property type="match status" value="1"/>
</dbReference>
<dbReference type="InterPro" id="IPR036770">
    <property type="entry name" value="Ankyrin_rpt-contain_sf"/>
</dbReference>
<dbReference type="EMBL" id="GBEZ01028026">
    <property type="protein sequence ID" value="JAC59357.1"/>
    <property type="molecule type" value="Transcribed_RNA"/>
</dbReference>
<evidence type="ECO:0000256" key="3">
    <source>
        <dbReference type="SAM" id="SignalP"/>
    </source>
</evidence>
<name>A0A061QG25_9CHLO</name>
<dbReference type="SUPFAM" id="SSF48403">
    <property type="entry name" value="Ankyrin repeat"/>
    <property type="match status" value="1"/>
</dbReference>
<feature type="chain" id="PRO_5007370634" evidence="3">
    <location>
        <begin position="33"/>
        <end position="168"/>
    </location>
</feature>
<dbReference type="Gene3D" id="1.25.40.20">
    <property type="entry name" value="Ankyrin repeat-containing domain"/>
    <property type="match status" value="1"/>
</dbReference>
<gene>
    <name evidence="5" type="ORF">TSPGSL018_21420</name>
    <name evidence="4" type="ORF">TSPGSL018_31574</name>
</gene>
<evidence type="ECO:0000313" key="5">
    <source>
        <dbReference type="EMBL" id="JAC63122.1"/>
    </source>
</evidence>
<evidence type="ECO:0000313" key="4">
    <source>
        <dbReference type="EMBL" id="JAC59357.1"/>
    </source>
</evidence>
<proteinExistence type="predicted"/>
<dbReference type="InterPro" id="IPR002110">
    <property type="entry name" value="Ankyrin_rpt"/>
</dbReference>
<organism evidence="4">
    <name type="scientific">Tetraselmis sp. GSL018</name>
    <dbReference type="NCBI Taxonomy" id="582737"/>
    <lineage>
        <taxon>Eukaryota</taxon>
        <taxon>Viridiplantae</taxon>
        <taxon>Chlorophyta</taxon>
        <taxon>core chlorophytes</taxon>
        <taxon>Chlorodendrophyceae</taxon>
        <taxon>Chlorodendrales</taxon>
        <taxon>Chlorodendraceae</taxon>
        <taxon>Tetraselmis</taxon>
    </lineage>
</organism>